<dbReference type="Pfam" id="PF09588">
    <property type="entry name" value="YqaJ"/>
    <property type="match status" value="1"/>
</dbReference>
<organism evidence="2 3">
    <name type="scientific">Skermanella stibiiresistens SB22</name>
    <dbReference type="NCBI Taxonomy" id="1385369"/>
    <lineage>
        <taxon>Bacteria</taxon>
        <taxon>Pseudomonadati</taxon>
        <taxon>Pseudomonadota</taxon>
        <taxon>Alphaproteobacteria</taxon>
        <taxon>Rhodospirillales</taxon>
        <taxon>Azospirillaceae</taxon>
        <taxon>Skermanella</taxon>
    </lineage>
</organism>
<sequence>MALSKDQREFRARRLGSSDAVRVMAGHWVELWREKTGRVEPRHLDFVPAVQIGIATEHLHARFHTHRTGIGAYPADHRTHVHPDHDHIVANLDFLTWGAPPEDPSAPPDTILEAKFHSGFKSDEDLAERYYWQLQHQMMVSGLTRCVLSVLRPSGYSSLMVERDAANAALLLETIQAFWWHVENDLEPADPMAVEAPDFDDMGVLDMSMHNRFVTVGDILIDNQEGFRAYRAAEAELKSLMPERARVAYVPPVSNSDTRGIVLSRSRDGKLSLRVGDLPLKHRAKAETWMPEPDFKQFDANSND</sequence>
<dbReference type="InterPro" id="IPR019080">
    <property type="entry name" value="YqaJ_viral_recombinase"/>
</dbReference>
<gene>
    <name evidence="2" type="ORF">N825_03485</name>
</gene>
<dbReference type="Proteomes" id="UP000019486">
    <property type="component" value="Unassembled WGS sequence"/>
</dbReference>
<keyword evidence="3" id="KW-1185">Reference proteome</keyword>
<name>W9H1V0_9PROT</name>
<accession>W9H1V0</accession>
<dbReference type="SUPFAM" id="SSF52980">
    <property type="entry name" value="Restriction endonuclease-like"/>
    <property type="match status" value="1"/>
</dbReference>
<dbReference type="STRING" id="1385369.N825_03485"/>
<evidence type="ECO:0000259" key="1">
    <source>
        <dbReference type="Pfam" id="PF09588"/>
    </source>
</evidence>
<reference evidence="2 3" key="1">
    <citation type="submission" date="2013-08" db="EMBL/GenBank/DDBJ databases">
        <title>The genome sequence of Skermanella stibiiresistens.</title>
        <authorList>
            <person name="Zhu W."/>
            <person name="Wang G."/>
        </authorList>
    </citation>
    <scope>NUCLEOTIDE SEQUENCE [LARGE SCALE GENOMIC DNA]</scope>
    <source>
        <strain evidence="2 3">SB22</strain>
    </source>
</reference>
<dbReference type="EMBL" id="AVFL01000009">
    <property type="protein sequence ID" value="EWY40140.1"/>
    <property type="molecule type" value="Genomic_DNA"/>
</dbReference>
<dbReference type="AlphaFoldDB" id="W9H1V0"/>
<feature type="domain" description="YqaJ viral recombinase" evidence="1">
    <location>
        <begin position="9"/>
        <end position="143"/>
    </location>
</feature>
<proteinExistence type="predicted"/>
<dbReference type="InterPro" id="IPR011604">
    <property type="entry name" value="PDDEXK-like_dom_sf"/>
</dbReference>
<protein>
    <recommendedName>
        <fullName evidence="1">YqaJ viral recombinase domain-containing protein</fullName>
    </recommendedName>
</protein>
<dbReference type="RefSeq" id="WP_037452848.1">
    <property type="nucleotide sequence ID" value="NZ_AVFL01000009.1"/>
</dbReference>
<dbReference type="InterPro" id="IPR011335">
    <property type="entry name" value="Restrct_endonuc-II-like"/>
</dbReference>
<comment type="caution">
    <text evidence="2">The sequence shown here is derived from an EMBL/GenBank/DDBJ whole genome shotgun (WGS) entry which is preliminary data.</text>
</comment>
<evidence type="ECO:0000313" key="2">
    <source>
        <dbReference type="EMBL" id="EWY40140.1"/>
    </source>
</evidence>
<dbReference type="Gene3D" id="3.90.320.10">
    <property type="match status" value="1"/>
</dbReference>
<evidence type="ECO:0000313" key="3">
    <source>
        <dbReference type="Proteomes" id="UP000019486"/>
    </source>
</evidence>